<organism evidence="1 2">
    <name type="scientific">Nitrosopumilus adriaticus</name>
    <dbReference type="NCBI Taxonomy" id="1580092"/>
    <lineage>
        <taxon>Archaea</taxon>
        <taxon>Nitrososphaerota</taxon>
        <taxon>Nitrososphaeria</taxon>
        <taxon>Nitrosopumilales</taxon>
        <taxon>Nitrosopumilaceae</taxon>
        <taxon>Nitrosopumilus</taxon>
    </lineage>
</organism>
<accession>A0A0D5C048</accession>
<reference evidence="2" key="1">
    <citation type="submission" date="2015-03" db="EMBL/GenBank/DDBJ databases">
        <title>Characterization of two novel Thaumarchaeota isolated from the Northern Adriatic Sea.</title>
        <authorList>
            <person name="Bayer B."/>
            <person name="Vojvoda J."/>
            <person name="Offre P."/>
            <person name="Srivastava A."/>
            <person name="Elisabeth N."/>
            <person name="Garcia J.A.L."/>
            <person name="Schleper C."/>
            <person name="Herndl G.J."/>
        </authorList>
    </citation>
    <scope>NUCLEOTIDE SEQUENCE [LARGE SCALE GENOMIC DNA]</scope>
    <source>
        <strain evidence="2">NF5</strain>
    </source>
</reference>
<keyword evidence="2" id="KW-1185">Reference proteome</keyword>
<evidence type="ECO:0000313" key="2">
    <source>
        <dbReference type="Proteomes" id="UP000032408"/>
    </source>
</evidence>
<protein>
    <submittedName>
        <fullName evidence="1">Uncharacterized protein</fullName>
    </submittedName>
</protein>
<dbReference type="EMBL" id="CP011070">
    <property type="protein sequence ID" value="AJW70179.1"/>
    <property type="molecule type" value="Genomic_DNA"/>
</dbReference>
<dbReference type="OrthoDB" id="11885at2157"/>
<dbReference type="Proteomes" id="UP000032408">
    <property type="component" value="Chromosome"/>
</dbReference>
<proteinExistence type="predicted"/>
<dbReference type="HOGENOM" id="CLU_1830502_0_0_2"/>
<sequence>MVSKRIFLVFVLPVIFSVVFGTAVMNDILEKPGRELNMWPMSFSEGFSTHKSSIEIIDLAKLYTTSTPVEIQIKINDSSFDCGDLYVTIYSSTNDVVTQGGYFEQCFGEGMGTIPINDNFSKTIDSPGSYEIVAEMVSKQLETISTRGTFTVK</sequence>
<dbReference type="AlphaFoldDB" id="A0A0D5C048"/>
<reference evidence="1 2" key="2">
    <citation type="journal article" date="2016" name="ISME J.">
        <title>Physiological and genomic characterization of two novel marine thaumarchaeal strains indicates niche differentiation.</title>
        <authorList>
            <person name="Bayer B."/>
            <person name="Vojvoda J."/>
            <person name="Offre P."/>
            <person name="Alves R.J."/>
            <person name="Elisabeth N.H."/>
            <person name="Garcia J.A."/>
            <person name="Volland J.M."/>
            <person name="Srivastava A."/>
            <person name="Schleper C."/>
            <person name="Herndl G.J."/>
        </authorList>
    </citation>
    <scope>NUCLEOTIDE SEQUENCE [LARGE SCALE GENOMIC DNA]</scope>
    <source>
        <strain evidence="1 2">NF5</strain>
    </source>
</reference>
<dbReference type="KEGG" id="nin:NADRNF5_0483"/>
<dbReference type="STRING" id="1580092.NADRNF5_0483"/>
<gene>
    <name evidence="1" type="ORF">NADRNF5_0483</name>
</gene>
<evidence type="ECO:0000313" key="1">
    <source>
        <dbReference type="EMBL" id="AJW70179.1"/>
    </source>
</evidence>
<dbReference type="GeneID" id="24819729"/>
<name>A0A0D5C048_9ARCH</name>
<dbReference type="RefSeq" id="WP_048115300.1">
    <property type="nucleotide sequence ID" value="NZ_CP011070.1"/>
</dbReference>